<dbReference type="Gene3D" id="3.90.226.10">
    <property type="entry name" value="2-enoyl-CoA Hydratase, Chain A, domain 1"/>
    <property type="match status" value="1"/>
</dbReference>
<dbReference type="GO" id="GO:0003824">
    <property type="term" value="F:catalytic activity"/>
    <property type="evidence" value="ECO:0007669"/>
    <property type="project" value="UniProtKB-ARBA"/>
</dbReference>
<protein>
    <submittedName>
        <fullName evidence="3">Enoyl-CoA hydratase</fullName>
    </submittedName>
</protein>
<dbReference type="AlphaFoldDB" id="A0A076EXM9"/>
<dbReference type="InterPro" id="IPR001753">
    <property type="entry name" value="Enoyl-CoA_hydra/iso"/>
</dbReference>
<feature type="compositionally biased region" description="Basic and acidic residues" evidence="2">
    <location>
        <begin position="255"/>
        <end position="266"/>
    </location>
</feature>
<evidence type="ECO:0000256" key="2">
    <source>
        <dbReference type="SAM" id="MobiDB-lite"/>
    </source>
</evidence>
<dbReference type="PANTHER" id="PTHR43802:SF1">
    <property type="entry name" value="IP11341P-RELATED"/>
    <property type="match status" value="1"/>
</dbReference>
<comment type="similarity">
    <text evidence="1">Belongs to the enoyl-CoA hydratase/isomerase family.</text>
</comment>
<dbReference type="PANTHER" id="PTHR43802">
    <property type="entry name" value="ENOYL-COA HYDRATASE"/>
    <property type="match status" value="1"/>
</dbReference>
<dbReference type="Proteomes" id="UP000028488">
    <property type="component" value="Plasmid pPDG1"/>
</dbReference>
<feature type="region of interest" description="Disordered" evidence="2">
    <location>
        <begin position="255"/>
        <end position="277"/>
    </location>
</feature>
<evidence type="ECO:0000313" key="3">
    <source>
        <dbReference type="EMBL" id="AII10551.1"/>
    </source>
</evidence>
<name>A0A076EXM9_RHOOP</name>
<gene>
    <name evidence="3" type="ORF">EP51_40595</name>
</gene>
<dbReference type="InterPro" id="IPR029045">
    <property type="entry name" value="ClpP/crotonase-like_dom_sf"/>
</dbReference>
<dbReference type="Gene3D" id="1.10.12.10">
    <property type="entry name" value="Lyase 2-enoyl-coa Hydratase, Chain A, domain 2"/>
    <property type="match status" value="1"/>
</dbReference>
<dbReference type="RefSeq" id="WP_128642652.1">
    <property type="nucleotide sequence ID" value="NZ_CP008948.1"/>
</dbReference>
<dbReference type="InterPro" id="IPR014748">
    <property type="entry name" value="Enoyl-CoA_hydra_C"/>
</dbReference>
<keyword evidence="3" id="KW-0614">Plasmid</keyword>
<dbReference type="SUPFAM" id="SSF52096">
    <property type="entry name" value="ClpP/crotonase"/>
    <property type="match status" value="1"/>
</dbReference>
<geneLocation type="plasmid" evidence="3 4">
    <name>pPDG1</name>
</geneLocation>
<organism evidence="3 4">
    <name type="scientific">Rhodococcus opacus</name>
    <name type="common">Nocardia opaca</name>
    <dbReference type="NCBI Taxonomy" id="37919"/>
    <lineage>
        <taxon>Bacteria</taxon>
        <taxon>Bacillati</taxon>
        <taxon>Actinomycetota</taxon>
        <taxon>Actinomycetes</taxon>
        <taxon>Mycobacteriales</taxon>
        <taxon>Nocardiaceae</taxon>
        <taxon>Rhodococcus</taxon>
    </lineage>
</organism>
<dbReference type="CDD" id="cd06558">
    <property type="entry name" value="crotonase-like"/>
    <property type="match status" value="1"/>
</dbReference>
<sequence length="277" mass="30162">MSQQVEEAAKSTAPEVLFEKRDHVAYITLNRPHKGNSLTGTMMPVMKHIWGEVRDDPWIRAAIVTGAGDRHFCTGADVDAVASRGGMSTGTGPLTDEVYWSPRQNRVWKPVICAANGLVAGAGLHFVVDADIVVAADTASFMDTHVNVGLVGAMENIGLAKRLPLGTALRMTLMGRDYRLPAGRAYQLGLVDELVAPDEVMDTAEQIASSIVKNSPAAVSLSQQAIWNSLEMGYTQACEYGWALLRMHWAHPDAKEGPRAFSERRPPNWTTPERPEA</sequence>
<dbReference type="EMBL" id="CP008948">
    <property type="protein sequence ID" value="AII10551.1"/>
    <property type="molecule type" value="Genomic_DNA"/>
</dbReference>
<evidence type="ECO:0000256" key="1">
    <source>
        <dbReference type="ARBA" id="ARBA00005254"/>
    </source>
</evidence>
<evidence type="ECO:0000313" key="4">
    <source>
        <dbReference type="Proteomes" id="UP000028488"/>
    </source>
</evidence>
<dbReference type="Pfam" id="PF00378">
    <property type="entry name" value="ECH_1"/>
    <property type="match status" value="1"/>
</dbReference>
<reference evidence="3 4" key="1">
    <citation type="submission" date="2014-07" db="EMBL/GenBank/DDBJ databases">
        <title>Genome Sequence of Rhodococcus opacus Strain R7, a Biodegrader of Mono- and Polycyclic Aromatic Hydrocarbons.</title>
        <authorList>
            <person name="Di Gennaro P."/>
            <person name="Zampolli J."/>
            <person name="Presti I."/>
            <person name="Cappelletti M."/>
            <person name="D'Ursi P."/>
            <person name="Orro A."/>
            <person name="Mezzelani A."/>
            <person name="Milanesi L."/>
        </authorList>
    </citation>
    <scope>NUCLEOTIDE SEQUENCE [LARGE SCALE GENOMIC DNA]</scope>
    <source>
        <strain evidence="3 4">R7</strain>
        <plasmid evidence="3">pPDG1</plasmid>
    </source>
</reference>
<proteinExistence type="inferred from homology"/>
<accession>A0A076EXM9</accession>